<comment type="caution">
    <text evidence="6">The sequence shown here is derived from an EMBL/GenBank/DDBJ whole genome shotgun (WGS) entry which is preliminary data.</text>
</comment>
<dbReference type="Gene3D" id="3.30.40.10">
    <property type="entry name" value="Zinc/RING finger domain, C3HC4 (zinc finger)"/>
    <property type="match status" value="1"/>
</dbReference>
<keyword evidence="2 4" id="KW-0863">Zinc-finger</keyword>
<evidence type="ECO:0000313" key="7">
    <source>
        <dbReference type="Proteomes" id="UP001189429"/>
    </source>
</evidence>
<feature type="domain" description="RING-type" evidence="5">
    <location>
        <begin position="50"/>
        <end position="96"/>
    </location>
</feature>
<organism evidence="6 7">
    <name type="scientific">Prorocentrum cordatum</name>
    <dbReference type="NCBI Taxonomy" id="2364126"/>
    <lineage>
        <taxon>Eukaryota</taxon>
        <taxon>Sar</taxon>
        <taxon>Alveolata</taxon>
        <taxon>Dinophyceae</taxon>
        <taxon>Prorocentrales</taxon>
        <taxon>Prorocentraceae</taxon>
        <taxon>Prorocentrum</taxon>
    </lineage>
</organism>
<evidence type="ECO:0000256" key="1">
    <source>
        <dbReference type="ARBA" id="ARBA00022723"/>
    </source>
</evidence>
<dbReference type="InterPro" id="IPR001841">
    <property type="entry name" value="Znf_RING"/>
</dbReference>
<dbReference type="SUPFAM" id="SSF57850">
    <property type="entry name" value="RING/U-box"/>
    <property type="match status" value="1"/>
</dbReference>
<evidence type="ECO:0000256" key="2">
    <source>
        <dbReference type="ARBA" id="ARBA00022771"/>
    </source>
</evidence>
<keyword evidence="7" id="KW-1185">Reference proteome</keyword>
<accession>A0ABN9UFD2</accession>
<proteinExistence type="predicted"/>
<dbReference type="PANTHER" id="PTHR45931">
    <property type="entry name" value="SI:CH211-59O9.10"/>
    <property type="match status" value="1"/>
</dbReference>
<dbReference type="PANTHER" id="PTHR45931:SF3">
    <property type="entry name" value="RING ZINC FINGER-CONTAINING PROTEIN"/>
    <property type="match status" value="1"/>
</dbReference>
<dbReference type="Proteomes" id="UP001189429">
    <property type="component" value="Unassembled WGS sequence"/>
</dbReference>
<evidence type="ECO:0000313" key="6">
    <source>
        <dbReference type="EMBL" id="CAK0858249.1"/>
    </source>
</evidence>
<protein>
    <recommendedName>
        <fullName evidence="5">RING-type domain-containing protein</fullName>
    </recommendedName>
</protein>
<evidence type="ECO:0000259" key="5">
    <source>
        <dbReference type="PROSITE" id="PS50089"/>
    </source>
</evidence>
<dbReference type="PROSITE" id="PS50089">
    <property type="entry name" value="ZF_RING_2"/>
    <property type="match status" value="1"/>
</dbReference>
<gene>
    <name evidence="6" type="ORF">PCOR1329_LOCUS48095</name>
</gene>
<reference evidence="6" key="1">
    <citation type="submission" date="2023-10" db="EMBL/GenBank/DDBJ databases">
        <authorList>
            <person name="Chen Y."/>
            <person name="Shah S."/>
            <person name="Dougan E. K."/>
            <person name="Thang M."/>
            <person name="Chan C."/>
        </authorList>
    </citation>
    <scope>NUCLEOTIDE SEQUENCE [LARGE SCALE GENOMIC DNA]</scope>
</reference>
<keyword evidence="3" id="KW-0862">Zinc</keyword>
<dbReference type="InterPro" id="IPR051834">
    <property type="entry name" value="RING_finger_E3_ligase"/>
</dbReference>
<evidence type="ECO:0000256" key="3">
    <source>
        <dbReference type="ARBA" id="ARBA00022833"/>
    </source>
</evidence>
<dbReference type="EMBL" id="CAUYUJ010015804">
    <property type="protein sequence ID" value="CAK0858249.1"/>
    <property type="molecule type" value="Genomic_DNA"/>
</dbReference>
<dbReference type="Pfam" id="PF13639">
    <property type="entry name" value="zf-RING_2"/>
    <property type="match status" value="1"/>
</dbReference>
<evidence type="ECO:0000256" key="4">
    <source>
        <dbReference type="PROSITE-ProRule" id="PRU00175"/>
    </source>
</evidence>
<keyword evidence="1" id="KW-0479">Metal-binding</keyword>
<name>A0ABN9UFD2_9DINO</name>
<dbReference type="InterPro" id="IPR013083">
    <property type="entry name" value="Znf_RING/FYVE/PHD"/>
</dbReference>
<sequence>MCDLLYRDITPEDYDLLLRLDERVPKKTAPADALARLREVPCAERRHDTCGICLTAFGEDDDEDVVSVPCPAEHEFHRECVSKWLMQCKNTCPLDHTELW</sequence>